<dbReference type="Gene3D" id="3.30.2010.10">
    <property type="entry name" value="Metalloproteases ('zincins'), catalytic domain"/>
    <property type="match status" value="1"/>
</dbReference>
<keyword evidence="9" id="KW-0472">Membrane</keyword>
<dbReference type="GO" id="GO:0005743">
    <property type="term" value="C:mitochondrial inner membrane"/>
    <property type="evidence" value="ECO:0007669"/>
    <property type="project" value="TreeGrafter"/>
</dbReference>
<evidence type="ECO:0000256" key="5">
    <source>
        <dbReference type="ARBA" id="ARBA00022833"/>
    </source>
</evidence>
<keyword evidence="9" id="KW-1133">Transmembrane helix</keyword>
<dbReference type="CDD" id="cd07324">
    <property type="entry name" value="M48C_Oma1-like"/>
    <property type="match status" value="1"/>
</dbReference>
<comment type="caution">
    <text evidence="11">The sequence shown here is derived from an EMBL/GenBank/DDBJ whole genome shotgun (WGS) entry which is preliminary data.</text>
</comment>
<evidence type="ECO:0000256" key="8">
    <source>
        <dbReference type="SAM" id="MobiDB-lite"/>
    </source>
</evidence>
<sequence>MHTSGTAHLQSRQQVQQVLLNNRSSGLQQVSRFHTSRPNQLPAPLLPAALFTLKTPVTALVLRMISRASLTLLPLSVKRSPKIILALVITPPVCFALVIFAGLEAAPNTGRWRFLFTGEEEELSMLQDEIPVFMESIKVVDSEDPRVQLVRHILENLLSSSIERDGSTLRTGIVERLEKKHEEAQQRLKELQQRTAASEAEANGNNDDAANQAGAAVAAKAIVSTQKPVSTNSPVTHPEEEEEEEDPELAAITFEDRPFQIFVAEDDAINAFSLGPPRLIFINSGLMDWLENDEDLVAAVVAHELAHVIQRHTMETHGRETVMLIEVEADTVSLTLMALAGYDPMHSVRLWELWADKDQREMDDDEKEVHKWTDWMYDHPPSAERARYLKESVMPAREMWEKVLKRRKEPMKRFLSLDNRMKSQVDEDGDLKEGTVEDILETMDELLKQQQEEEEAAKRQSGFMGFLRKWAGWRPWRPMANQDMDIGSGEPVKA</sequence>
<gene>
    <name evidence="11" type="ORF">BGZ80_010965</name>
</gene>
<feature type="transmembrane region" description="Helical" evidence="9">
    <location>
        <begin position="83"/>
        <end position="103"/>
    </location>
</feature>
<feature type="coiled-coil region" evidence="7">
    <location>
        <begin position="174"/>
        <end position="201"/>
    </location>
</feature>
<keyword evidence="7" id="KW-0175">Coiled coil</keyword>
<feature type="compositionally biased region" description="Polar residues" evidence="8">
    <location>
        <begin position="226"/>
        <end position="235"/>
    </location>
</feature>
<keyword evidence="2" id="KW-0645">Protease</keyword>
<evidence type="ECO:0000256" key="6">
    <source>
        <dbReference type="ARBA" id="ARBA00023049"/>
    </source>
</evidence>
<evidence type="ECO:0000256" key="9">
    <source>
        <dbReference type="SAM" id="Phobius"/>
    </source>
</evidence>
<feature type="transmembrane region" description="Helical" evidence="9">
    <location>
        <begin position="41"/>
        <end position="62"/>
    </location>
</feature>
<comment type="cofactor">
    <cofactor evidence="1">
        <name>Zn(2+)</name>
        <dbReference type="ChEBI" id="CHEBI:29105"/>
    </cofactor>
</comment>
<keyword evidence="6" id="KW-0482">Metalloprotease</keyword>
<dbReference type="AlphaFoldDB" id="A0A9P6MVB1"/>
<evidence type="ECO:0000256" key="2">
    <source>
        <dbReference type="ARBA" id="ARBA00022670"/>
    </source>
</evidence>
<dbReference type="GO" id="GO:0034982">
    <property type="term" value="P:mitochondrial protein processing"/>
    <property type="evidence" value="ECO:0007669"/>
    <property type="project" value="TreeGrafter"/>
</dbReference>
<dbReference type="PANTHER" id="PTHR22726">
    <property type="entry name" value="METALLOENDOPEPTIDASE OMA1"/>
    <property type="match status" value="1"/>
</dbReference>
<evidence type="ECO:0000256" key="3">
    <source>
        <dbReference type="ARBA" id="ARBA00022723"/>
    </source>
</evidence>
<dbReference type="Proteomes" id="UP000703661">
    <property type="component" value="Unassembled WGS sequence"/>
</dbReference>
<protein>
    <recommendedName>
        <fullName evidence="10">Peptidase M48 domain-containing protein</fullName>
    </recommendedName>
</protein>
<organism evidence="11 12">
    <name type="scientific">Entomortierella chlamydospora</name>
    <dbReference type="NCBI Taxonomy" id="101097"/>
    <lineage>
        <taxon>Eukaryota</taxon>
        <taxon>Fungi</taxon>
        <taxon>Fungi incertae sedis</taxon>
        <taxon>Mucoromycota</taxon>
        <taxon>Mortierellomycotina</taxon>
        <taxon>Mortierellomycetes</taxon>
        <taxon>Mortierellales</taxon>
        <taxon>Mortierellaceae</taxon>
        <taxon>Entomortierella</taxon>
    </lineage>
</organism>
<name>A0A9P6MVB1_9FUNG</name>
<keyword evidence="3" id="KW-0479">Metal-binding</keyword>
<dbReference type="EMBL" id="JAAAID010000823">
    <property type="protein sequence ID" value="KAG0013615.1"/>
    <property type="molecule type" value="Genomic_DNA"/>
</dbReference>
<dbReference type="GO" id="GO:0046872">
    <property type="term" value="F:metal ion binding"/>
    <property type="evidence" value="ECO:0007669"/>
    <property type="project" value="UniProtKB-KW"/>
</dbReference>
<evidence type="ECO:0000259" key="10">
    <source>
        <dbReference type="Pfam" id="PF01435"/>
    </source>
</evidence>
<evidence type="ECO:0000256" key="4">
    <source>
        <dbReference type="ARBA" id="ARBA00022801"/>
    </source>
</evidence>
<keyword evidence="9" id="KW-0812">Transmembrane</keyword>
<dbReference type="InterPro" id="IPR001915">
    <property type="entry name" value="Peptidase_M48"/>
</dbReference>
<dbReference type="GO" id="GO:0004222">
    <property type="term" value="F:metalloendopeptidase activity"/>
    <property type="evidence" value="ECO:0007669"/>
    <property type="project" value="InterPro"/>
</dbReference>
<feature type="region of interest" description="Disordered" evidence="8">
    <location>
        <begin position="226"/>
        <end position="247"/>
    </location>
</feature>
<accession>A0A9P6MVB1</accession>
<keyword evidence="12" id="KW-1185">Reference proteome</keyword>
<dbReference type="GO" id="GO:0006515">
    <property type="term" value="P:protein quality control for misfolded or incompletely synthesized proteins"/>
    <property type="evidence" value="ECO:0007669"/>
    <property type="project" value="TreeGrafter"/>
</dbReference>
<dbReference type="PANTHER" id="PTHR22726:SF18">
    <property type="entry name" value="PEPTIDASE M48 DOMAIN-CONTAINING PROTEIN"/>
    <property type="match status" value="1"/>
</dbReference>
<keyword evidence="4" id="KW-0378">Hydrolase</keyword>
<evidence type="ECO:0000256" key="1">
    <source>
        <dbReference type="ARBA" id="ARBA00001947"/>
    </source>
</evidence>
<dbReference type="InterPro" id="IPR051156">
    <property type="entry name" value="Mito/Outer_Membr_Metalloprot"/>
</dbReference>
<evidence type="ECO:0000313" key="11">
    <source>
        <dbReference type="EMBL" id="KAG0013615.1"/>
    </source>
</evidence>
<proteinExistence type="predicted"/>
<reference evidence="11" key="1">
    <citation type="journal article" date="2020" name="Fungal Divers.">
        <title>Resolving the Mortierellaceae phylogeny through synthesis of multi-gene phylogenetics and phylogenomics.</title>
        <authorList>
            <person name="Vandepol N."/>
            <person name="Liber J."/>
            <person name="Desiro A."/>
            <person name="Na H."/>
            <person name="Kennedy M."/>
            <person name="Barry K."/>
            <person name="Grigoriev I.V."/>
            <person name="Miller A.N."/>
            <person name="O'Donnell K."/>
            <person name="Stajich J.E."/>
            <person name="Bonito G."/>
        </authorList>
    </citation>
    <scope>NUCLEOTIDE SEQUENCE</scope>
    <source>
        <strain evidence="11">NRRL 2769</strain>
    </source>
</reference>
<feature type="domain" description="Peptidase M48" evidence="10">
    <location>
        <begin position="250"/>
        <end position="318"/>
    </location>
</feature>
<evidence type="ECO:0000313" key="12">
    <source>
        <dbReference type="Proteomes" id="UP000703661"/>
    </source>
</evidence>
<evidence type="ECO:0000256" key="7">
    <source>
        <dbReference type="SAM" id="Coils"/>
    </source>
</evidence>
<keyword evidence="5" id="KW-0862">Zinc</keyword>
<dbReference type="Pfam" id="PF01435">
    <property type="entry name" value="Peptidase_M48"/>
    <property type="match status" value="1"/>
</dbReference>